<proteinExistence type="predicted"/>
<protein>
    <submittedName>
        <fullName evidence="3">Uncharacterized protein</fullName>
    </submittedName>
</protein>
<accession>A0ABX7PET0</accession>
<keyword evidence="2" id="KW-0812">Transmembrane</keyword>
<name>A0ABX7PET0_9ACTN</name>
<gene>
    <name evidence="3" type="ORF">CFH99_01730</name>
</gene>
<feature type="region of interest" description="Disordered" evidence="1">
    <location>
        <begin position="424"/>
        <end position="455"/>
    </location>
</feature>
<evidence type="ECO:0000256" key="1">
    <source>
        <dbReference type="SAM" id="MobiDB-lite"/>
    </source>
</evidence>
<keyword evidence="4" id="KW-1185">Reference proteome</keyword>
<keyword evidence="2" id="KW-1133">Transmembrane helix</keyword>
<feature type="compositionally biased region" description="Pro residues" evidence="1">
    <location>
        <begin position="155"/>
        <end position="170"/>
    </location>
</feature>
<dbReference type="RefSeq" id="WP_207008206.1">
    <property type="nucleotide sequence ID" value="NZ_CP022295.1"/>
</dbReference>
<feature type="transmembrane region" description="Helical" evidence="2">
    <location>
        <begin position="185"/>
        <end position="206"/>
    </location>
</feature>
<evidence type="ECO:0000256" key="2">
    <source>
        <dbReference type="SAM" id="Phobius"/>
    </source>
</evidence>
<keyword evidence="2" id="KW-0472">Membrane</keyword>
<feature type="compositionally biased region" description="Pro residues" evidence="1">
    <location>
        <begin position="122"/>
        <end position="147"/>
    </location>
</feature>
<evidence type="ECO:0000313" key="4">
    <source>
        <dbReference type="Proteomes" id="UP000662818"/>
    </source>
</evidence>
<reference evidence="3 4" key="1">
    <citation type="submission" date="2017-06" db="EMBL/GenBank/DDBJ databases">
        <title>Complete Genome Sequence of the Soil Carbazole-Degrading Bacterium Nocardioides aromaticivorans IC177.</title>
        <authorList>
            <person name="Vejarano F."/>
            <person name="Suzuki-Minakuchi C."/>
            <person name="Ohtsubo Y."/>
            <person name="Tsuda M."/>
            <person name="Okada K."/>
            <person name="Nojiri H."/>
        </authorList>
    </citation>
    <scope>NUCLEOTIDE SEQUENCE [LARGE SCALE GENOMIC DNA]</scope>
    <source>
        <strain evidence="3 4">IC177</strain>
    </source>
</reference>
<feature type="region of interest" description="Disordered" evidence="1">
    <location>
        <begin position="115"/>
        <end position="178"/>
    </location>
</feature>
<sequence length="455" mass="47210">MALADELTALVAHAGRGVLDDATSFGAALDDYVSPEAASRGVLNLLVDAVRQGALARLLRDIAHGGDPARAVIASGDQLARDRAATDAGPSRWAVALLGYAVGAVDRHVLDAQAAPDTAAPPVSPPPPPLPRTPPTPPAPATPPTAPRPTAAPAAGPPPVVPLAAPPAWAPPGAQAPARRRTGRVVGAVLLAVVVIAGGIVAAVVLTDDPPRARTVDDPTIAIVTSEGTATGGADRGSDGLLDDADPVAIATLLTTVATESFPGGGAPSVSAQSWSVAPDNLESGFPRELAVGERDDATSWTVRTEATNRTFTISVEHEPSDAGRFFDWSCDSFTSGDDFETECNELTTSDGRAAFEYWYRYPSADIASHNVAIPSDIDKGIPQVIVGERLDDPAARLTLAQFRSQVAMSADQLLEVAEDRRLELPRPDPTPPLPSHAYCLQTTPRPRSCPDDIT</sequence>
<dbReference type="Proteomes" id="UP000662818">
    <property type="component" value="Chromosome"/>
</dbReference>
<evidence type="ECO:0000313" key="3">
    <source>
        <dbReference type="EMBL" id="QSR24343.1"/>
    </source>
</evidence>
<organism evidence="3 4">
    <name type="scientific">Nocardioides aromaticivorans</name>
    <dbReference type="NCBI Taxonomy" id="200618"/>
    <lineage>
        <taxon>Bacteria</taxon>
        <taxon>Bacillati</taxon>
        <taxon>Actinomycetota</taxon>
        <taxon>Actinomycetes</taxon>
        <taxon>Propionibacteriales</taxon>
        <taxon>Nocardioidaceae</taxon>
        <taxon>Nocardioides</taxon>
    </lineage>
</organism>
<dbReference type="EMBL" id="CP022295">
    <property type="protein sequence ID" value="QSR24343.1"/>
    <property type="molecule type" value="Genomic_DNA"/>
</dbReference>